<dbReference type="InterPro" id="IPR016130">
    <property type="entry name" value="Tyr_Pase_AS"/>
</dbReference>
<accession>A0A5D4UBE2</accession>
<name>A0A5D4UBE2_9BACI</name>
<proteinExistence type="predicted"/>
<dbReference type="EMBL" id="VTEZ01000004">
    <property type="protein sequence ID" value="TYS84737.1"/>
    <property type="molecule type" value="Genomic_DNA"/>
</dbReference>
<sequence>MTVKYNELVKDRIYIGGFEDTDSVRDKVDIIVDLRAEAPGMEFDDVTRMHRPIVEDEDHQETSVRHAINEVVTAYQNGKNVYFHCNGGSNRTGTVAAGTLLSLGEASTLDEAETKAKNVRPKINIKPELKNVLKVLYSNN</sequence>
<protein>
    <submittedName>
        <fullName evidence="2">Protein tyrosine phosphatase</fullName>
    </submittedName>
</protein>
<dbReference type="PROSITE" id="PS50056">
    <property type="entry name" value="TYR_PHOSPHATASE_2"/>
    <property type="match status" value="1"/>
</dbReference>
<dbReference type="PANTHER" id="PTHR47216">
    <property type="match status" value="1"/>
</dbReference>
<dbReference type="InterPro" id="IPR029021">
    <property type="entry name" value="Prot-tyrosine_phosphatase-like"/>
</dbReference>
<evidence type="ECO:0000313" key="2">
    <source>
        <dbReference type="EMBL" id="TYS84737.1"/>
    </source>
</evidence>
<evidence type="ECO:0000259" key="1">
    <source>
        <dbReference type="PROSITE" id="PS50056"/>
    </source>
</evidence>
<evidence type="ECO:0000313" key="3">
    <source>
        <dbReference type="Proteomes" id="UP000324269"/>
    </source>
</evidence>
<comment type="caution">
    <text evidence="2">The sequence shown here is derived from an EMBL/GenBank/DDBJ whole genome shotgun (WGS) entry which is preliminary data.</text>
</comment>
<dbReference type="AlphaFoldDB" id="A0A5D4UBE2"/>
<dbReference type="Proteomes" id="UP000324269">
    <property type="component" value="Unassembled WGS sequence"/>
</dbReference>
<dbReference type="InterPro" id="IPR000387">
    <property type="entry name" value="Tyr_Pase_dom"/>
</dbReference>
<feature type="domain" description="Tyrosine specific protein phosphatases" evidence="1">
    <location>
        <begin position="62"/>
        <end position="131"/>
    </location>
</feature>
<dbReference type="PANTHER" id="PTHR47216:SF4">
    <property type="entry name" value="OS01G0859400 PROTEIN"/>
    <property type="match status" value="1"/>
</dbReference>
<dbReference type="PROSITE" id="PS00383">
    <property type="entry name" value="TYR_PHOSPHATASE_1"/>
    <property type="match status" value="1"/>
</dbReference>
<dbReference type="SUPFAM" id="SSF52799">
    <property type="entry name" value="(Phosphotyrosine protein) phosphatases II"/>
    <property type="match status" value="1"/>
</dbReference>
<dbReference type="Gene3D" id="3.90.190.10">
    <property type="entry name" value="Protein tyrosine phosphatase superfamily"/>
    <property type="match status" value="1"/>
</dbReference>
<reference evidence="2 3" key="1">
    <citation type="submission" date="2019-08" db="EMBL/GenBank/DDBJ databases">
        <title>Bacillus genomes from the desert of Cuatro Cienegas, Coahuila.</title>
        <authorList>
            <person name="Olmedo-Alvarez G."/>
        </authorList>
    </citation>
    <scope>NUCLEOTIDE SEQUENCE [LARGE SCALE GENOMIC DNA]</scope>
    <source>
        <strain evidence="2 3">CH87b_3T</strain>
    </source>
</reference>
<gene>
    <name evidence="2" type="ORF">FZC85_15365</name>
</gene>
<dbReference type="Pfam" id="PF22785">
    <property type="entry name" value="Tc-R-P"/>
    <property type="match status" value="1"/>
</dbReference>
<organism evidence="2 3">
    <name type="scientific">Rossellomorea aquimaris</name>
    <dbReference type="NCBI Taxonomy" id="189382"/>
    <lineage>
        <taxon>Bacteria</taxon>
        <taxon>Bacillati</taxon>
        <taxon>Bacillota</taxon>
        <taxon>Bacilli</taxon>
        <taxon>Bacillales</taxon>
        <taxon>Bacillaceae</taxon>
        <taxon>Rossellomorea</taxon>
    </lineage>
</organism>
<dbReference type="OrthoDB" id="2081133at2"/>